<feature type="transmembrane region" description="Helical" evidence="1">
    <location>
        <begin position="271"/>
        <end position="290"/>
    </location>
</feature>
<keyword evidence="4" id="KW-1185">Reference proteome</keyword>
<keyword evidence="1" id="KW-1133">Transmembrane helix</keyword>
<dbReference type="OrthoDB" id="9796461at2"/>
<keyword evidence="1" id="KW-0812">Transmembrane</keyword>
<feature type="transmembrane region" description="Helical" evidence="1">
    <location>
        <begin position="86"/>
        <end position="104"/>
    </location>
</feature>
<evidence type="ECO:0000259" key="2">
    <source>
        <dbReference type="Pfam" id="PF01757"/>
    </source>
</evidence>
<comment type="caution">
    <text evidence="3">The sequence shown here is derived from an EMBL/GenBank/DDBJ whole genome shotgun (WGS) entry which is preliminary data.</text>
</comment>
<dbReference type="InterPro" id="IPR002656">
    <property type="entry name" value="Acyl_transf_3_dom"/>
</dbReference>
<keyword evidence="3" id="KW-0012">Acyltransferase</keyword>
<dbReference type="AlphaFoldDB" id="A0A3R9NBT0"/>
<sequence length="364" mass="42414">MSLKSVKYFPALTGLRAIAAFMVFFHHFNPIDNKSYLSFKIFDQGSIGVSVFYVLSGLLIASRYQNRIDTSIQWWKTYMRNRFARIYPLYFLLLLPTIVLGYLYPYSYVMHLDDWAAYTNVQKGVVTFLNLTLLKGFSESFKFSGIGQSWSLTVEECFYISAPFIILFARRTKWWMLTSVFALITTGIVLTSIFSHKYMYGFFGSYEFLFNYTFFGRCFEFILGMKLASLLRIKEFNHGAKFTLIGVLYISSIIFLEAYFNIEKQSYNGIIINNLILPFGICFLLFGLATETTWLYNILSGKIFDLLGKSSYAFYLVHMGFASIILDHFNIQLLWKFFTLNIVAIFLYKVIEHPVHTWIAGRKK</sequence>
<dbReference type="GO" id="GO:0016020">
    <property type="term" value="C:membrane"/>
    <property type="evidence" value="ECO:0007669"/>
    <property type="project" value="TreeGrafter"/>
</dbReference>
<keyword evidence="3" id="KW-0808">Transferase</keyword>
<evidence type="ECO:0000313" key="4">
    <source>
        <dbReference type="Proteomes" id="UP000280066"/>
    </source>
</evidence>
<dbReference type="PANTHER" id="PTHR23028">
    <property type="entry name" value="ACETYLTRANSFERASE"/>
    <property type="match status" value="1"/>
</dbReference>
<feature type="transmembrane region" description="Helical" evidence="1">
    <location>
        <begin position="333"/>
        <end position="351"/>
    </location>
</feature>
<dbReference type="InterPro" id="IPR050879">
    <property type="entry name" value="Acyltransferase_3"/>
</dbReference>
<protein>
    <submittedName>
        <fullName evidence="3">Acyltransferase</fullName>
    </submittedName>
</protein>
<dbReference type="EMBL" id="RWIS01000019">
    <property type="protein sequence ID" value="RSK24099.1"/>
    <property type="molecule type" value="Genomic_DNA"/>
</dbReference>
<feature type="transmembrane region" description="Helical" evidence="1">
    <location>
        <begin position="45"/>
        <end position="65"/>
    </location>
</feature>
<feature type="transmembrane region" description="Helical" evidence="1">
    <location>
        <begin position="174"/>
        <end position="196"/>
    </location>
</feature>
<evidence type="ECO:0000313" key="3">
    <source>
        <dbReference type="EMBL" id="RSK24099.1"/>
    </source>
</evidence>
<keyword evidence="1" id="KW-0472">Membrane</keyword>
<proteinExistence type="predicted"/>
<evidence type="ECO:0000256" key="1">
    <source>
        <dbReference type="SAM" id="Phobius"/>
    </source>
</evidence>
<dbReference type="Proteomes" id="UP000280066">
    <property type="component" value="Unassembled WGS sequence"/>
</dbReference>
<dbReference type="Pfam" id="PF01757">
    <property type="entry name" value="Acyl_transf_3"/>
    <property type="match status" value="1"/>
</dbReference>
<name>A0A3R9NBT0_9BACT</name>
<reference evidence="3 4" key="1">
    <citation type="submission" date="2018-12" db="EMBL/GenBank/DDBJ databases">
        <authorList>
            <person name="Feng G."/>
            <person name="Zhu H."/>
        </authorList>
    </citation>
    <scope>NUCLEOTIDE SEQUENCE [LARGE SCALE GENOMIC DNA]</scope>
    <source>
        <strain evidence="3 4">9PBR-2</strain>
    </source>
</reference>
<feature type="transmembrane region" description="Helical" evidence="1">
    <location>
        <begin position="7"/>
        <end position="25"/>
    </location>
</feature>
<dbReference type="PANTHER" id="PTHR23028:SF53">
    <property type="entry name" value="ACYL_TRANSF_3 DOMAIN-CONTAINING PROTEIN"/>
    <property type="match status" value="1"/>
</dbReference>
<dbReference type="GO" id="GO:0009103">
    <property type="term" value="P:lipopolysaccharide biosynthetic process"/>
    <property type="evidence" value="ECO:0007669"/>
    <property type="project" value="TreeGrafter"/>
</dbReference>
<gene>
    <name evidence="3" type="ORF">EI290_21120</name>
</gene>
<feature type="domain" description="Acyltransferase 3" evidence="2">
    <location>
        <begin position="11"/>
        <end position="346"/>
    </location>
</feature>
<dbReference type="GO" id="GO:0016747">
    <property type="term" value="F:acyltransferase activity, transferring groups other than amino-acyl groups"/>
    <property type="evidence" value="ECO:0007669"/>
    <property type="project" value="InterPro"/>
</dbReference>
<dbReference type="RefSeq" id="WP_125433640.1">
    <property type="nucleotide sequence ID" value="NZ_RWIS01000019.1"/>
</dbReference>
<feature type="transmembrane region" description="Helical" evidence="1">
    <location>
        <begin position="240"/>
        <end position="259"/>
    </location>
</feature>
<organism evidence="3 4">
    <name type="scientific">Hymenobacter metallilatus</name>
    <dbReference type="NCBI Taxonomy" id="2493666"/>
    <lineage>
        <taxon>Bacteria</taxon>
        <taxon>Pseudomonadati</taxon>
        <taxon>Bacteroidota</taxon>
        <taxon>Cytophagia</taxon>
        <taxon>Cytophagales</taxon>
        <taxon>Hymenobacteraceae</taxon>
        <taxon>Hymenobacter</taxon>
    </lineage>
</organism>
<feature type="transmembrane region" description="Helical" evidence="1">
    <location>
        <begin position="208"/>
        <end position="228"/>
    </location>
</feature>
<accession>A0A3R9NBT0</accession>